<dbReference type="GO" id="GO:0070475">
    <property type="term" value="P:rRNA base methylation"/>
    <property type="evidence" value="ECO:0007669"/>
    <property type="project" value="UniProtKB-UniRule"/>
</dbReference>
<dbReference type="InterPro" id="IPR002903">
    <property type="entry name" value="RsmH"/>
</dbReference>
<evidence type="ECO:0000256" key="5">
    <source>
        <dbReference type="ARBA" id="ARBA00022691"/>
    </source>
</evidence>
<dbReference type="Gene3D" id="3.40.50.150">
    <property type="entry name" value="Vaccinia Virus protein VP39"/>
    <property type="match status" value="1"/>
</dbReference>
<dbReference type="HAMAP" id="MF_01007">
    <property type="entry name" value="16SrRNA_methyltr_H"/>
    <property type="match status" value="1"/>
</dbReference>
<proteinExistence type="inferred from homology"/>
<sequence length="297" mass="33545">MVHNPVLLKEVIEYLDPKPGDNIIDATLDGGGHSAAILEKIEPNGKILGIEIDPELVSAAKLKIKNEKLKNLIIVNDSYINIEKIVREHNFRPNGILFDLGLSSWHYERSGRGFSFKKEDEPLDMRYNPSTTAGRAAAEIVNTESREELERIFEEYGEEQFAESIAKNIISARKMKLIMTVGDLVEVIKYSVPDWYKKRKIHFATKTFQALRIAANEELKNVSDGVSSAVNVLIPGGRLAVISFHGLEDKIIRELFKRKAKEGIVKFVIKGTVKPSWEEIKINPRARSAKLKIIEKI</sequence>
<dbReference type="GO" id="GO:0071424">
    <property type="term" value="F:rRNA (cytosine-N4-)-methyltransferase activity"/>
    <property type="evidence" value="ECO:0007669"/>
    <property type="project" value="UniProtKB-UniRule"/>
</dbReference>
<keyword evidence="5 6" id="KW-0949">S-adenosyl-L-methionine</keyword>
<comment type="subcellular location">
    <subcellularLocation>
        <location evidence="6">Cytoplasm</location>
    </subcellularLocation>
</comment>
<evidence type="ECO:0000313" key="7">
    <source>
        <dbReference type="EMBL" id="OGN22502.1"/>
    </source>
</evidence>
<organism evidence="7 8">
    <name type="scientific">Candidatus Yanofskybacteria bacterium RIFCSPLOWO2_01_FULL_42_49</name>
    <dbReference type="NCBI Taxonomy" id="1802694"/>
    <lineage>
        <taxon>Bacteria</taxon>
        <taxon>Candidatus Yanofskyibacteriota</taxon>
    </lineage>
</organism>
<keyword evidence="3 6" id="KW-0489">Methyltransferase</keyword>
<feature type="binding site" evidence="6">
    <location>
        <position position="51"/>
    </location>
    <ligand>
        <name>S-adenosyl-L-methionine</name>
        <dbReference type="ChEBI" id="CHEBI:59789"/>
    </ligand>
</feature>
<feature type="binding site" evidence="6">
    <location>
        <position position="106"/>
    </location>
    <ligand>
        <name>S-adenosyl-L-methionine</name>
        <dbReference type="ChEBI" id="CHEBI:59789"/>
    </ligand>
</feature>
<evidence type="ECO:0000256" key="3">
    <source>
        <dbReference type="ARBA" id="ARBA00022603"/>
    </source>
</evidence>
<dbReference type="PANTHER" id="PTHR11265">
    <property type="entry name" value="S-ADENOSYL-METHYLTRANSFERASE MRAW"/>
    <property type="match status" value="1"/>
</dbReference>
<feature type="binding site" evidence="6">
    <location>
        <begin position="31"/>
        <end position="33"/>
    </location>
    <ligand>
        <name>S-adenosyl-L-methionine</name>
        <dbReference type="ChEBI" id="CHEBI:59789"/>
    </ligand>
</feature>
<dbReference type="Gene3D" id="1.10.150.170">
    <property type="entry name" value="Putative methyltransferase TM0872, insert domain"/>
    <property type="match status" value="1"/>
</dbReference>
<dbReference type="InterPro" id="IPR023397">
    <property type="entry name" value="SAM-dep_MeTrfase_MraW_recog"/>
</dbReference>
<evidence type="ECO:0000256" key="4">
    <source>
        <dbReference type="ARBA" id="ARBA00022679"/>
    </source>
</evidence>
<dbReference type="PIRSF" id="PIRSF004486">
    <property type="entry name" value="MraW"/>
    <property type="match status" value="1"/>
</dbReference>
<evidence type="ECO:0000313" key="8">
    <source>
        <dbReference type="Proteomes" id="UP000178227"/>
    </source>
</evidence>
<keyword evidence="6" id="KW-0963">Cytoplasm</keyword>
<dbReference type="PANTHER" id="PTHR11265:SF0">
    <property type="entry name" value="12S RRNA N4-METHYLCYTIDINE METHYLTRANSFERASE"/>
    <property type="match status" value="1"/>
</dbReference>
<feature type="binding site" evidence="6">
    <location>
        <position position="99"/>
    </location>
    <ligand>
        <name>S-adenosyl-L-methionine</name>
        <dbReference type="ChEBI" id="CHEBI:59789"/>
    </ligand>
</feature>
<evidence type="ECO:0000256" key="6">
    <source>
        <dbReference type="HAMAP-Rule" id="MF_01007"/>
    </source>
</evidence>
<keyword evidence="4 6" id="KW-0808">Transferase</keyword>
<protein>
    <recommendedName>
        <fullName evidence="6">Ribosomal RNA small subunit methyltransferase H</fullName>
        <ecNumber evidence="6">2.1.1.199</ecNumber>
    </recommendedName>
    <alternativeName>
        <fullName evidence="6">16S rRNA m(4)C1402 methyltransferase</fullName>
    </alternativeName>
    <alternativeName>
        <fullName evidence="6">rRNA (cytosine-N(4)-)-methyltransferase RsmH</fullName>
    </alternativeName>
</protein>
<evidence type="ECO:0000256" key="1">
    <source>
        <dbReference type="ARBA" id="ARBA00010396"/>
    </source>
</evidence>
<dbReference type="AlphaFoldDB" id="A0A1F8GAT9"/>
<keyword evidence="2 6" id="KW-0698">rRNA processing</keyword>
<dbReference type="NCBIfam" id="TIGR00006">
    <property type="entry name" value="16S rRNA (cytosine(1402)-N(4))-methyltransferase RsmH"/>
    <property type="match status" value="1"/>
</dbReference>
<dbReference type="SUPFAM" id="SSF81799">
    <property type="entry name" value="Putative methyltransferase TM0872, insert domain"/>
    <property type="match status" value="1"/>
</dbReference>
<gene>
    <name evidence="6" type="primary">rsmH</name>
    <name evidence="7" type="ORF">A2918_01940</name>
</gene>
<evidence type="ECO:0000256" key="2">
    <source>
        <dbReference type="ARBA" id="ARBA00022552"/>
    </source>
</evidence>
<feature type="binding site" evidence="6">
    <location>
        <position position="79"/>
    </location>
    <ligand>
        <name>S-adenosyl-L-methionine</name>
        <dbReference type="ChEBI" id="CHEBI:59789"/>
    </ligand>
</feature>
<dbReference type="EMBL" id="MGKI01000011">
    <property type="protein sequence ID" value="OGN22502.1"/>
    <property type="molecule type" value="Genomic_DNA"/>
</dbReference>
<dbReference type="SUPFAM" id="SSF53335">
    <property type="entry name" value="S-adenosyl-L-methionine-dependent methyltransferases"/>
    <property type="match status" value="1"/>
</dbReference>
<comment type="similarity">
    <text evidence="1 6">Belongs to the methyltransferase superfamily. RsmH family.</text>
</comment>
<dbReference type="GO" id="GO:0005737">
    <property type="term" value="C:cytoplasm"/>
    <property type="evidence" value="ECO:0007669"/>
    <property type="project" value="UniProtKB-SubCell"/>
</dbReference>
<comment type="catalytic activity">
    <reaction evidence="6">
        <text>cytidine(1402) in 16S rRNA + S-adenosyl-L-methionine = N(4)-methylcytidine(1402) in 16S rRNA + S-adenosyl-L-homocysteine + H(+)</text>
        <dbReference type="Rhea" id="RHEA:42928"/>
        <dbReference type="Rhea" id="RHEA-COMP:10286"/>
        <dbReference type="Rhea" id="RHEA-COMP:10287"/>
        <dbReference type="ChEBI" id="CHEBI:15378"/>
        <dbReference type="ChEBI" id="CHEBI:57856"/>
        <dbReference type="ChEBI" id="CHEBI:59789"/>
        <dbReference type="ChEBI" id="CHEBI:74506"/>
        <dbReference type="ChEBI" id="CHEBI:82748"/>
        <dbReference type="EC" id="2.1.1.199"/>
    </reaction>
</comment>
<accession>A0A1F8GAT9</accession>
<comment type="function">
    <text evidence="6">Specifically methylates the N4 position of cytidine in position 1402 (C1402) of 16S rRNA.</text>
</comment>
<dbReference type="InterPro" id="IPR029063">
    <property type="entry name" value="SAM-dependent_MTases_sf"/>
</dbReference>
<dbReference type="Proteomes" id="UP000178227">
    <property type="component" value="Unassembled WGS sequence"/>
</dbReference>
<comment type="caution">
    <text evidence="7">The sequence shown here is derived from an EMBL/GenBank/DDBJ whole genome shotgun (WGS) entry which is preliminary data.</text>
</comment>
<reference evidence="7 8" key="1">
    <citation type="journal article" date="2016" name="Nat. Commun.">
        <title>Thousands of microbial genomes shed light on interconnected biogeochemical processes in an aquifer system.</title>
        <authorList>
            <person name="Anantharaman K."/>
            <person name="Brown C.T."/>
            <person name="Hug L.A."/>
            <person name="Sharon I."/>
            <person name="Castelle C.J."/>
            <person name="Probst A.J."/>
            <person name="Thomas B.C."/>
            <person name="Singh A."/>
            <person name="Wilkins M.J."/>
            <person name="Karaoz U."/>
            <person name="Brodie E.L."/>
            <person name="Williams K.H."/>
            <person name="Hubbard S.S."/>
            <person name="Banfield J.F."/>
        </authorList>
    </citation>
    <scope>NUCLEOTIDE SEQUENCE [LARGE SCALE GENOMIC DNA]</scope>
</reference>
<name>A0A1F8GAT9_9BACT</name>
<dbReference type="Pfam" id="PF01795">
    <property type="entry name" value="Methyltransf_5"/>
    <property type="match status" value="1"/>
</dbReference>
<dbReference type="STRING" id="1802694.A2918_01940"/>
<dbReference type="EC" id="2.1.1.199" evidence="6"/>